<organism evidence="1 2">
    <name type="scientific">Maribacter ulvicola</name>
    <dbReference type="NCBI Taxonomy" id="228959"/>
    <lineage>
        <taxon>Bacteria</taxon>
        <taxon>Pseudomonadati</taxon>
        <taxon>Bacteroidota</taxon>
        <taxon>Flavobacteriia</taxon>
        <taxon>Flavobacteriales</taxon>
        <taxon>Flavobacteriaceae</taxon>
        <taxon>Maribacter</taxon>
    </lineage>
</organism>
<proteinExistence type="predicted"/>
<protein>
    <submittedName>
        <fullName evidence="1">Uncharacterized protein</fullName>
    </submittedName>
</protein>
<dbReference type="AlphaFoldDB" id="A0A1N6YVU1"/>
<accession>A0A1N6YVU1</accession>
<name>A0A1N6YVU1_9FLAO</name>
<dbReference type="Proteomes" id="UP000186953">
    <property type="component" value="Unassembled WGS sequence"/>
</dbReference>
<evidence type="ECO:0000313" key="2">
    <source>
        <dbReference type="Proteomes" id="UP000186953"/>
    </source>
</evidence>
<dbReference type="STRING" id="228959.SAMN05421797_107171"/>
<gene>
    <name evidence="1" type="ORF">SAMN05421797_107171</name>
</gene>
<dbReference type="EMBL" id="FTMA01000007">
    <property type="protein sequence ID" value="SIR18758.1"/>
    <property type="molecule type" value="Genomic_DNA"/>
</dbReference>
<reference evidence="2" key="1">
    <citation type="submission" date="2017-01" db="EMBL/GenBank/DDBJ databases">
        <authorList>
            <person name="Varghese N."/>
            <person name="Submissions S."/>
        </authorList>
    </citation>
    <scope>NUCLEOTIDE SEQUENCE [LARGE SCALE GENOMIC DNA]</scope>
    <source>
        <strain evidence="2">DSM 15366</strain>
    </source>
</reference>
<keyword evidence="2" id="KW-1185">Reference proteome</keyword>
<evidence type="ECO:0000313" key="1">
    <source>
        <dbReference type="EMBL" id="SIR18758.1"/>
    </source>
</evidence>
<sequence>MVETPSSVYIYEVAKSYGFSFGAKKEKVKQ</sequence>